<feature type="domain" description="Fibronectin type-III" evidence="3">
    <location>
        <begin position="703"/>
        <end position="803"/>
    </location>
</feature>
<dbReference type="InterPro" id="IPR052090">
    <property type="entry name" value="Cytolytic_pore-forming_toxin"/>
</dbReference>
<dbReference type="CDD" id="cd00882">
    <property type="entry name" value="Ras_like_GTPase"/>
    <property type="match status" value="1"/>
</dbReference>
<dbReference type="Pfam" id="PF18078">
    <property type="entry name" value="Thioredoxin_11"/>
    <property type="match status" value="1"/>
</dbReference>
<feature type="domain" description="Fibronectin type-III" evidence="3">
    <location>
        <begin position="503"/>
        <end position="599"/>
    </location>
</feature>
<dbReference type="Pfam" id="PF00041">
    <property type="entry name" value="fn3"/>
    <property type="match status" value="4"/>
</dbReference>
<dbReference type="InterPro" id="IPR003593">
    <property type="entry name" value="AAA+_ATPase"/>
</dbReference>
<name>A0A914BIM9_PATMI</name>
<dbReference type="GeneID" id="119744342"/>
<dbReference type="Pfam" id="PF00735">
    <property type="entry name" value="Septin"/>
    <property type="match status" value="1"/>
</dbReference>
<evidence type="ECO:0000256" key="1">
    <source>
        <dbReference type="RuleBase" id="RU004560"/>
    </source>
</evidence>
<dbReference type="InterPro" id="IPR027417">
    <property type="entry name" value="P-loop_NTPase"/>
</dbReference>
<dbReference type="OMA" id="CPWDVHF"/>
<dbReference type="Pfam" id="PF21109">
    <property type="entry name" value="Stonustoxin_helical"/>
    <property type="match status" value="1"/>
</dbReference>
<dbReference type="OrthoDB" id="8954335at2759"/>
<dbReference type="InterPro" id="IPR013783">
    <property type="entry name" value="Ig-like_fold"/>
</dbReference>
<dbReference type="InterPro" id="IPR036116">
    <property type="entry name" value="FN3_sf"/>
</dbReference>
<dbReference type="GO" id="GO:0005525">
    <property type="term" value="F:GTP binding"/>
    <property type="evidence" value="ECO:0007669"/>
    <property type="project" value="UniProtKB-KW"/>
</dbReference>
<dbReference type="PANTHER" id="PTHR31594:SF16">
    <property type="entry name" value="SI:CH211-281L24.3"/>
    <property type="match status" value="1"/>
</dbReference>
<feature type="domain" description="Fibronectin type-III" evidence="3">
    <location>
        <begin position="601"/>
        <end position="701"/>
    </location>
</feature>
<keyword evidence="1" id="KW-0547">Nucleotide-binding</keyword>
<keyword evidence="1" id="KW-0342">GTP-binding</keyword>
<evidence type="ECO:0000256" key="2">
    <source>
        <dbReference type="SAM" id="MobiDB-lite"/>
    </source>
</evidence>
<dbReference type="CDD" id="cd00063">
    <property type="entry name" value="FN3"/>
    <property type="match status" value="4"/>
</dbReference>
<dbReference type="PROSITE" id="PS50853">
    <property type="entry name" value="FN3"/>
    <property type="match status" value="4"/>
</dbReference>
<feature type="domain" description="Fibronectin type-III" evidence="3">
    <location>
        <begin position="805"/>
        <end position="903"/>
    </location>
</feature>
<dbReference type="SUPFAM" id="SSF52540">
    <property type="entry name" value="P-loop containing nucleoside triphosphate hydrolases"/>
    <property type="match status" value="1"/>
</dbReference>
<proteinExistence type="inferred from homology"/>
<evidence type="ECO:0000259" key="3">
    <source>
        <dbReference type="PROSITE" id="PS50853"/>
    </source>
</evidence>
<dbReference type="InterPro" id="IPR030379">
    <property type="entry name" value="G_SEPTIN_dom"/>
</dbReference>
<reference evidence="4" key="1">
    <citation type="submission" date="2022-11" db="UniProtKB">
        <authorList>
            <consortium name="EnsemblMetazoa"/>
        </authorList>
    </citation>
    <scope>IDENTIFICATION</scope>
</reference>
<dbReference type="Gene3D" id="2.60.40.10">
    <property type="entry name" value="Immunoglobulins"/>
    <property type="match status" value="4"/>
</dbReference>
<dbReference type="Gene3D" id="3.40.50.300">
    <property type="entry name" value="P-loop containing nucleotide triphosphate hydrolases"/>
    <property type="match status" value="1"/>
</dbReference>
<dbReference type="InterPro" id="IPR048997">
    <property type="entry name" value="Stonustoxin-like_helical"/>
</dbReference>
<sequence>MEGTLELPAVGRRMCLGTLYDCRSHQIISPGTTLWAQETISENKKVSEKKSHKVTLVRSHTFNDKSKALEVDESLKASILADSVQPAGSAKFLTDQPPPEGTCRLSVHSKATSVIEELPLNQLGSCKIQNSEVITEGKATHVVGGILYGSNTFFIFDKTCGEETKDNCLKSLIPLVGGFSSVPAEGESSTFDPNAASGVECKVRCDLDVEGCHFDYKAASKLLTEIPVMIKENAVPVKFFLYPLHKIDSRAARVCKAVSDGLLSQAQEFLEGLERCSARASEMAADPLCKNFPQFAEKFAFFKQMLSEYKMHFQREFARVLPSIQGGSDGESVLKEMLQNAATVSPFKLAELDAWLKSKRKELSAVCLYVKYLPDVEIIKSQESLDDILMDPSIDNVVCLTFRLAGKEEGYLRSLSQYLTTKKESNYSFHQWCDEGSVMSFLRTKARLFADFFRSNLESKCTKFIVTGFSVGSSTGEEARVGGTVLLYEQGTLAQEDFEPPSHPGKPQCDVIDHNTIDISWSPPQYGQDGVQRYFVKFKRFRGKKQAISDEVRTEKGDTCFTLKNLEPNEALEFQITAVCSVGVSPDSESSDRVTTLPASPPGKPDARPASASSIALEWEHPAQSGKKVTIRSYAIKYGKVVNGAVPNWQQEFETGSSEGRFTLHNLETNVSYVFQVVAIYDSGVTSLPSANSDICATFPVSQPGKPELGNVTASSVDMKWTGPAKVGQGVKLKEYFIELAQEQQSPSAEWTWKQPLPNGMNDECKLSDLMPDTTYISRVVLVCKNNFMTPSEPSVPFTTLPAGPPTDVTVEQISATDIEVTWSKPTVISRQKAIKHYQVEYQIVDGTASAEKMEIKTNDDSCTSTISDATPETKFTIWVTAVCGDDELGESSKVVSFTTKKLLKHEIRVIAKMLQPGYKKNGKPCILRFPLEEVCCRPHGRSFSFGEPPKMQSVEHKVIMVVGVTGSGKSTLINAMANHILDVDRKDDFRFKMVDVNEARGSSQAHSQTQVLTSYTIYRDNYLSLPYTLTIIDTPGFGDTRGVERDKAIMDKIREFFLDSESHGIDHIDAIGFVVQASQARLTPTQKYVFDSILSVFGKDISDNIRLLVTFADQSEPPVLAAVKAAEIPYTGSAFKFNNSALFSGHDKNHNRSKKKASKEEKGDMTDLFWKMGQENMADFLNETHALEARSLVLTKEVLEERKHLEVTVQGLQPQINLGICKLEELQREHQLLQQHETEIEANKDFTFELEVPKSKMVEITGGEFITNCSKCHFTCHYPCYIADDTKKDKCKAMKDGECTVCPGKCAWNVHFNQPYRFEFYTEKEQRTYGEIEARYKDASGKKMTVEQVIRKQVEEVKAVRACVYKLVSDTRQSIMRLEEIALKPNPLSTPEYVDVLIESEKRSHVPGWQTRVNVLQGVRKEAEILDKVKDEHYDPFQDYKRMFQPAGKDKKPNVFARFWASLMSQ</sequence>
<dbReference type="PANTHER" id="PTHR31594">
    <property type="entry name" value="AIG1-TYPE G DOMAIN-CONTAINING PROTEIN"/>
    <property type="match status" value="1"/>
</dbReference>
<accession>A0A914BIM9</accession>
<dbReference type="SUPFAM" id="SSF49265">
    <property type="entry name" value="Fibronectin type III"/>
    <property type="match status" value="2"/>
</dbReference>
<dbReference type="InterPro" id="IPR040581">
    <property type="entry name" value="Thioredoxin_11"/>
</dbReference>
<dbReference type="SMART" id="SM00382">
    <property type="entry name" value="AAA"/>
    <property type="match status" value="1"/>
</dbReference>
<evidence type="ECO:0000313" key="4">
    <source>
        <dbReference type="EnsemblMetazoa" id="XP_038076143.1"/>
    </source>
</evidence>
<protein>
    <recommendedName>
        <fullName evidence="3">Fibronectin type-III domain-containing protein</fullName>
    </recommendedName>
</protein>
<dbReference type="SMART" id="SM00060">
    <property type="entry name" value="FN3"/>
    <property type="match status" value="4"/>
</dbReference>
<dbReference type="Proteomes" id="UP000887568">
    <property type="component" value="Unplaced"/>
</dbReference>
<dbReference type="EnsemblMetazoa" id="XM_038220215.1">
    <property type="protein sequence ID" value="XP_038076143.1"/>
    <property type="gene ID" value="LOC119744342"/>
</dbReference>
<feature type="region of interest" description="Disordered" evidence="2">
    <location>
        <begin position="585"/>
        <end position="611"/>
    </location>
</feature>
<keyword evidence="5" id="KW-1185">Reference proteome</keyword>
<comment type="similarity">
    <text evidence="1">Belongs to the TRAFAC class TrmE-Era-EngA-EngB-Septin-like GTPase superfamily. Septin GTPase family.</text>
</comment>
<dbReference type="InterPro" id="IPR003961">
    <property type="entry name" value="FN3_dom"/>
</dbReference>
<dbReference type="RefSeq" id="XP_038076143.1">
    <property type="nucleotide sequence ID" value="XM_038220215.1"/>
</dbReference>
<organism evidence="4 5">
    <name type="scientific">Patiria miniata</name>
    <name type="common">Bat star</name>
    <name type="synonym">Asterina miniata</name>
    <dbReference type="NCBI Taxonomy" id="46514"/>
    <lineage>
        <taxon>Eukaryota</taxon>
        <taxon>Metazoa</taxon>
        <taxon>Echinodermata</taxon>
        <taxon>Eleutherozoa</taxon>
        <taxon>Asterozoa</taxon>
        <taxon>Asteroidea</taxon>
        <taxon>Valvatacea</taxon>
        <taxon>Valvatida</taxon>
        <taxon>Asterinidae</taxon>
        <taxon>Patiria</taxon>
    </lineage>
</organism>
<evidence type="ECO:0000313" key="5">
    <source>
        <dbReference type="Proteomes" id="UP000887568"/>
    </source>
</evidence>